<protein>
    <submittedName>
        <fullName evidence="1">Glycosyltransferase</fullName>
    </submittedName>
</protein>
<dbReference type="Proteomes" id="UP000680348">
    <property type="component" value="Unassembled WGS sequence"/>
</dbReference>
<keyword evidence="2" id="KW-1185">Reference proteome</keyword>
<dbReference type="SUPFAM" id="SSF53756">
    <property type="entry name" value="UDP-Glycosyltransferase/glycogen phosphorylase"/>
    <property type="match status" value="1"/>
</dbReference>
<evidence type="ECO:0000313" key="2">
    <source>
        <dbReference type="Proteomes" id="UP000680348"/>
    </source>
</evidence>
<organism evidence="1 2">
    <name type="scientific">Pseudaminobacter soli</name>
    <name type="common">ex Zhang et al. 2022</name>
    <dbReference type="NCBI Taxonomy" id="2831468"/>
    <lineage>
        <taxon>Bacteria</taxon>
        <taxon>Pseudomonadati</taxon>
        <taxon>Pseudomonadota</taxon>
        <taxon>Alphaproteobacteria</taxon>
        <taxon>Hyphomicrobiales</taxon>
        <taxon>Phyllobacteriaceae</taxon>
        <taxon>Pseudaminobacter</taxon>
    </lineage>
</organism>
<dbReference type="Gene3D" id="3.40.50.2000">
    <property type="entry name" value="Glycogen Phosphorylase B"/>
    <property type="match status" value="1"/>
</dbReference>
<dbReference type="EMBL" id="JAGWCR010000003">
    <property type="protein sequence ID" value="MBS3648524.1"/>
    <property type="molecule type" value="Genomic_DNA"/>
</dbReference>
<comment type="caution">
    <text evidence="1">The sequence shown here is derived from an EMBL/GenBank/DDBJ whole genome shotgun (WGS) entry which is preliminary data.</text>
</comment>
<evidence type="ECO:0000313" key="1">
    <source>
        <dbReference type="EMBL" id="MBS3648524.1"/>
    </source>
</evidence>
<dbReference type="RefSeq" id="WP_188254069.1">
    <property type="nucleotide sequence ID" value="NZ_JABVCF010000003.1"/>
</dbReference>
<sequence>MHDPAALRRLKIYALHSNRPKLGSTAGDLINEGRFLTSLSQFADVYYNGQLFRPDQPDFGLTAEEIVVPTSGYDLYYVRSNPDVFAQLPHPKIAMAYPYNETVFQTADALVVTTEAWRRGLTPYSERNMFSEPMREWYGVEIVAPKHIINIKQTLDTHFLPEPVEHDVIEARARMTFGKAIGFFGRIDSNTFPYILLSAYKDVIRSHPEIRFVVGGTVRIPLDREIVRVPRMPHEQMPAMLTACMATATDEGNDSRFLGSGKVLDSMARSVPVIAYKSPTRVEQLGDYYPLYYEDEATCRQRILEVMFDEDVRAEARRQMAIRIEHFLPQARAQAIQKDFEELVRIRSNSEMAAETPAHSSMKAA</sequence>
<gene>
    <name evidence="1" type="ORF">KEU06_07770</name>
</gene>
<reference evidence="1" key="1">
    <citation type="submission" date="2021-04" db="EMBL/GenBank/DDBJ databases">
        <title>Pseudaminobacter soli sp. nov., isolated from paddy soil contaminated by heavy metals.</title>
        <authorList>
            <person name="Zhang K."/>
        </authorList>
    </citation>
    <scope>NUCLEOTIDE SEQUENCE</scope>
    <source>
        <strain evidence="1">19-2017</strain>
    </source>
</reference>
<proteinExistence type="predicted"/>
<name>A0A942DWE3_9HYPH</name>
<accession>A0A942DWE3</accession>
<dbReference type="AlphaFoldDB" id="A0A942DWE3"/>